<dbReference type="Proteomes" id="UP000494261">
    <property type="component" value="Unassembled WGS sequence"/>
</dbReference>
<dbReference type="RefSeq" id="WP_260865376.1">
    <property type="nucleotide sequence ID" value="NZ_CABVQC010000036.1"/>
</dbReference>
<evidence type="ECO:0000313" key="1">
    <source>
        <dbReference type="EMBL" id="VWC02910.1"/>
    </source>
</evidence>
<accession>A0A6P2P6T5</accession>
<name>A0A6P2P6T5_9BURK</name>
<evidence type="ECO:0000313" key="2">
    <source>
        <dbReference type="Proteomes" id="UP000494261"/>
    </source>
</evidence>
<dbReference type="AlphaFoldDB" id="A0A6P2P6T5"/>
<proteinExistence type="predicted"/>
<dbReference type="EMBL" id="CABVQC010000036">
    <property type="protein sequence ID" value="VWC02910.1"/>
    <property type="molecule type" value="Genomic_DNA"/>
</dbReference>
<reference evidence="1 2" key="1">
    <citation type="submission" date="2019-09" db="EMBL/GenBank/DDBJ databases">
        <authorList>
            <person name="Depoorter E."/>
        </authorList>
    </citation>
    <scope>NUCLEOTIDE SEQUENCE [LARGE SCALE GENOMIC DNA]</scope>
    <source>
        <strain evidence="1">LMG 13014</strain>
    </source>
</reference>
<sequence length="43" mass="4749">MDNREIPLANDPVQYRTLLHDEICTVLQTTIQSGGVPDIVPGE</sequence>
<organism evidence="1 2">
    <name type="scientific">Burkholderia aenigmatica</name>
    <dbReference type="NCBI Taxonomy" id="2015348"/>
    <lineage>
        <taxon>Bacteria</taxon>
        <taxon>Pseudomonadati</taxon>
        <taxon>Pseudomonadota</taxon>
        <taxon>Betaproteobacteria</taxon>
        <taxon>Burkholderiales</taxon>
        <taxon>Burkholderiaceae</taxon>
        <taxon>Burkholderia</taxon>
        <taxon>Burkholderia cepacia complex</taxon>
    </lineage>
</organism>
<protein>
    <submittedName>
        <fullName evidence="1">Uncharacterized protein</fullName>
    </submittedName>
</protein>
<gene>
    <name evidence="1" type="ORF">BLA13014_04829</name>
</gene>